<proteinExistence type="predicted"/>
<dbReference type="HOGENOM" id="CLU_2186283_0_0_1"/>
<keyword evidence="1" id="KW-0472">Membrane</keyword>
<accession>G0NGD8</accession>
<feature type="transmembrane region" description="Helical" evidence="1">
    <location>
        <begin position="7"/>
        <end position="27"/>
    </location>
</feature>
<dbReference type="AlphaFoldDB" id="G0NGD8"/>
<gene>
    <name evidence="2" type="ORF">CAEBREN_16433</name>
</gene>
<sequence length="109" mass="12613">MRMSRTDIFTLILFGVLTTLFIASVYFETSERLKVDKVQHWNEEEDSTHNPYYAIRVEITVPMKILLFGIALLVFVGAVLSSIPPECLRRQITMDDISSMKVMKERLDV</sequence>
<dbReference type="Proteomes" id="UP000008068">
    <property type="component" value="Unassembled WGS sequence"/>
</dbReference>
<protein>
    <submittedName>
        <fullName evidence="2">Uncharacterized protein</fullName>
    </submittedName>
</protein>
<reference evidence="3" key="1">
    <citation type="submission" date="2011-07" db="EMBL/GenBank/DDBJ databases">
        <authorList>
            <consortium name="Caenorhabditis brenneri Sequencing and Analysis Consortium"/>
            <person name="Wilson R.K."/>
        </authorList>
    </citation>
    <scope>NUCLEOTIDE SEQUENCE [LARGE SCALE GENOMIC DNA]</scope>
    <source>
        <strain evidence="3">PB2801</strain>
    </source>
</reference>
<organism evidence="3">
    <name type="scientific">Caenorhabditis brenneri</name>
    <name type="common">Nematode worm</name>
    <dbReference type="NCBI Taxonomy" id="135651"/>
    <lineage>
        <taxon>Eukaryota</taxon>
        <taxon>Metazoa</taxon>
        <taxon>Ecdysozoa</taxon>
        <taxon>Nematoda</taxon>
        <taxon>Chromadorea</taxon>
        <taxon>Rhabditida</taxon>
        <taxon>Rhabditina</taxon>
        <taxon>Rhabditomorpha</taxon>
        <taxon>Rhabditoidea</taxon>
        <taxon>Rhabditidae</taxon>
        <taxon>Peloderinae</taxon>
        <taxon>Caenorhabditis</taxon>
    </lineage>
</organism>
<keyword evidence="1" id="KW-0812">Transmembrane</keyword>
<feature type="transmembrane region" description="Helical" evidence="1">
    <location>
        <begin position="65"/>
        <end position="83"/>
    </location>
</feature>
<evidence type="ECO:0000313" key="2">
    <source>
        <dbReference type="EMBL" id="EGT59989.1"/>
    </source>
</evidence>
<keyword evidence="3" id="KW-1185">Reference proteome</keyword>
<evidence type="ECO:0000256" key="1">
    <source>
        <dbReference type="SAM" id="Phobius"/>
    </source>
</evidence>
<evidence type="ECO:0000313" key="3">
    <source>
        <dbReference type="Proteomes" id="UP000008068"/>
    </source>
</evidence>
<keyword evidence="1" id="KW-1133">Transmembrane helix</keyword>
<name>G0NGD8_CAEBE</name>
<dbReference type="InParanoid" id="G0NGD8"/>
<dbReference type="EMBL" id="GL379879">
    <property type="protein sequence ID" value="EGT59989.1"/>
    <property type="molecule type" value="Genomic_DNA"/>
</dbReference>